<name>A0A0C4YBP3_9BURK</name>
<feature type="transmembrane region" description="Helical" evidence="6">
    <location>
        <begin position="71"/>
        <end position="90"/>
    </location>
</feature>
<evidence type="ECO:0000256" key="4">
    <source>
        <dbReference type="ARBA" id="ARBA00022989"/>
    </source>
</evidence>
<accession>A0A0C4YBP3</accession>
<protein>
    <submittedName>
        <fullName evidence="7">Holin-like protein CidA</fullName>
    </submittedName>
</protein>
<feature type="transmembrane region" description="Helical" evidence="6">
    <location>
        <begin position="38"/>
        <end position="59"/>
    </location>
</feature>
<feature type="transmembrane region" description="Helical" evidence="6">
    <location>
        <begin position="96"/>
        <end position="119"/>
    </location>
</feature>
<gene>
    <name evidence="7" type="ORF">RR42_s1409</name>
</gene>
<comment type="subcellular location">
    <subcellularLocation>
        <location evidence="1">Cell membrane</location>
        <topology evidence="1">Multi-pass membrane protein</topology>
    </subcellularLocation>
</comment>
<reference evidence="7 8" key="1">
    <citation type="journal article" date="2015" name="Genome Announc.">
        <title>Complete Genome Sequence of Cupriavidus basilensis 4G11, Isolated from the Oak Ridge Field Research Center Site.</title>
        <authorList>
            <person name="Ray J."/>
            <person name="Waters R.J."/>
            <person name="Skerker J.M."/>
            <person name="Kuehl J.V."/>
            <person name="Price M.N."/>
            <person name="Huang J."/>
            <person name="Chakraborty R."/>
            <person name="Arkin A.P."/>
            <person name="Deutschbauer A."/>
        </authorList>
    </citation>
    <scope>NUCLEOTIDE SEQUENCE [LARGE SCALE GENOMIC DNA]</scope>
    <source>
        <strain evidence="7">4G11</strain>
    </source>
</reference>
<evidence type="ECO:0000313" key="7">
    <source>
        <dbReference type="EMBL" id="AJG22997.1"/>
    </source>
</evidence>
<sequence length="142" mass="15572">MPQPPGARLRTGAIALTQVVALSALWLLADWLRARLGLPLPAGLLGLLALAALLFSGAVRGGWVRRGANWLLGEMLLFFIPAVLAVVQYPELVRHQGWRICAVIVLSTLAVMVVTALVVEQVVRLERRLARRATHNRQQHHA</sequence>
<dbReference type="RefSeq" id="WP_043354666.1">
    <property type="nucleotide sequence ID" value="NZ_CP010537.1"/>
</dbReference>
<evidence type="ECO:0000256" key="6">
    <source>
        <dbReference type="SAM" id="Phobius"/>
    </source>
</evidence>
<dbReference type="PANTHER" id="PTHR33931:SF2">
    <property type="entry name" value="HOLIN-LIKE PROTEIN CIDA"/>
    <property type="match status" value="1"/>
</dbReference>
<keyword evidence="2" id="KW-1003">Cell membrane</keyword>
<dbReference type="InterPro" id="IPR005538">
    <property type="entry name" value="LrgA/CidA"/>
</dbReference>
<keyword evidence="5 6" id="KW-0472">Membrane</keyword>
<keyword evidence="3 6" id="KW-0812">Transmembrane</keyword>
<dbReference type="Proteomes" id="UP000031843">
    <property type="component" value="Chromosome secondary"/>
</dbReference>
<dbReference type="KEGG" id="cbw:RR42_s1409"/>
<keyword evidence="4 6" id="KW-1133">Transmembrane helix</keyword>
<feature type="transmembrane region" description="Helical" evidence="6">
    <location>
        <begin position="12"/>
        <end position="32"/>
    </location>
</feature>
<dbReference type="GO" id="GO:0005886">
    <property type="term" value="C:plasma membrane"/>
    <property type="evidence" value="ECO:0007669"/>
    <property type="project" value="UniProtKB-SubCell"/>
</dbReference>
<evidence type="ECO:0000256" key="1">
    <source>
        <dbReference type="ARBA" id="ARBA00004651"/>
    </source>
</evidence>
<dbReference type="STRING" id="68895.RR42_s1409"/>
<dbReference type="Pfam" id="PF03788">
    <property type="entry name" value="LrgA"/>
    <property type="match status" value="1"/>
</dbReference>
<dbReference type="PANTHER" id="PTHR33931">
    <property type="entry name" value="HOLIN-LIKE PROTEIN CIDA-RELATED"/>
    <property type="match status" value="1"/>
</dbReference>
<keyword evidence="8" id="KW-1185">Reference proteome</keyword>
<evidence type="ECO:0000256" key="2">
    <source>
        <dbReference type="ARBA" id="ARBA00022475"/>
    </source>
</evidence>
<evidence type="ECO:0000313" key="8">
    <source>
        <dbReference type="Proteomes" id="UP000031843"/>
    </source>
</evidence>
<evidence type="ECO:0000256" key="5">
    <source>
        <dbReference type="ARBA" id="ARBA00023136"/>
    </source>
</evidence>
<evidence type="ECO:0000256" key="3">
    <source>
        <dbReference type="ARBA" id="ARBA00022692"/>
    </source>
</evidence>
<dbReference type="EMBL" id="CP010537">
    <property type="protein sequence ID" value="AJG22997.1"/>
    <property type="molecule type" value="Genomic_DNA"/>
</dbReference>
<proteinExistence type="predicted"/>
<dbReference type="AlphaFoldDB" id="A0A0C4YBP3"/>
<organism evidence="7 8">
    <name type="scientific">Cupriavidus basilensis</name>
    <dbReference type="NCBI Taxonomy" id="68895"/>
    <lineage>
        <taxon>Bacteria</taxon>
        <taxon>Pseudomonadati</taxon>
        <taxon>Pseudomonadota</taxon>
        <taxon>Betaproteobacteria</taxon>
        <taxon>Burkholderiales</taxon>
        <taxon>Burkholderiaceae</taxon>
        <taxon>Cupriavidus</taxon>
    </lineage>
</organism>